<feature type="domain" description="Ig-like" evidence="27">
    <location>
        <begin position="3332"/>
        <end position="3422"/>
    </location>
</feature>
<feature type="domain" description="Laminin EGF-like" evidence="26">
    <location>
        <begin position="2257"/>
        <end position="2306"/>
    </location>
</feature>
<feature type="domain" description="Ig-like" evidence="27">
    <location>
        <begin position="2780"/>
        <end position="2865"/>
    </location>
</feature>
<dbReference type="CDD" id="cd00054">
    <property type="entry name" value="EGF_CA"/>
    <property type="match status" value="3"/>
</dbReference>
<dbReference type="PANTHER" id="PTHR24270:SF61">
    <property type="entry name" value="EGF-LIKE DOMAIN-CONTAINING PROTEIN"/>
    <property type="match status" value="1"/>
</dbReference>
<dbReference type="SUPFAM" id="SSF49899">
    <property type="entry name" value="Concanavalin A-like lectins/glucanases"/>
    <property type="match status" value="3"/>
</dbReference>
<keyword evidence="14 19" id="KW-1015">Disulfide bond</keyword>
<evidence type="ECO:0000259" key="24">
    <source>
        <dbReference type="PROSITE" id="PS50025"/>
    </source>
</evidence>
<gene>
    <name evidence="30" type="ORF">ACJMK2_007245</name>
</gene>
<evidence type="ECO:0000259" key="26">
    <source>
        <dbReference type="PROSITE" id="PS50027"/>
    </source>
</evidence>
<feature type="disulfide bond" evidence="21">
    <location>
        <begin position="629"/>
        <end position="647"/>
    </location>
</feature>
<organism evidence="30 31">
    <name type="scientific">Sinanodonta woodiana</name>
    <name type="common">Chinese pond mussel</name>
    <name type="synonym">Anodonta woodiana</name>
    <dbReference type="NCBI Taxonomy" id="1069815"/>
    <lineage>
        <taxon>Eukaryota</taxon>
        <taxon>Metazoa</taxon>
        <taxon>Spiralia</taxon>
        <taxon>Lophotrochozoa</taxon>
        <taxon>Mollusca</taxon>
        <taxon>Bivalvia</taxon>
        <taxon>Autobranchia</taxon>
        <taxon>Heteroconchia</taxon>
        <taxon>Palaeoheterodonta</taxon>
        <taxon>Unionida</taxon>
        <taxon>Unionoidea</taxon>
        <taxon>Unionidae</taxon>
        <taxon>Unioninae</taxon>
        <taxon>Sinanodonta</taxon>
    </lineage>
</organism>
<dbReference type="PRINTS" id="PR00261">
    <property type="entry name" value="LDLRECEPTOR"/>
</dbReference>
<dbReference type="EMBL" id="JBJQND010000011">
    <property type="protein sequence ID" value="KAL3861183.1"/>
    <property type="molecule type" value="Genomic_DNA"/>
</dbReference>
<dbReference type="SUPFAM" id="SSF57196">
    <property type="entry name" value="EGF/Laminin"/>
    <property type="match status" value="8"/>
</dbReference>
<dbReference type="FunFam" id="2.10.25.10:FF:000033">
    <property type="entry name" value="Laminin subunit alpha 2"/>
    <property type="match status" value="3"/>
</dbReference>
<dbReference type="InterPro" id="IPR013106">
    <property type="entry name" value="Ig_V-set"/>
</dbReference>
<feature type="domain" description="Ig-like" evidence="27">
    <location>
        <begin position="3241"/>
        <end position="3327"/>
    </location>
</feature>
<dbReference type="PROSITE" id="PS00022">
    <property type="entry name" value="EGF_1"/>
    <property type="match status" value="5"/>
</dbReference>
<dbReference type="PROSITE" id="PS01209">
    <property type="entry name" value="LDLRA_1"/>
    <property type="match status" value="8"/>
</dbReference>
<dbReference type="InterPro" id="IPR036116">
    <property type="entry name" value="FN3_sf"/>
</dbReference>
<dbReference type="PROSITE" id="PS50025">
    <property type="entry name" value="LAM_G_DOMAIN"/>
    <property type="match status" value="3"/>
</dbReference>
<feature type="domain" description="Ig-like" evidence="27">
    <location>
        <begin position="3606"/>
        <end position="3688"/>
    </location>
</feature>
<feature type="domain" description="Laminin G" evidence="24">
    <location>
        <begin position="3870"/>
        <end position="4047"/>
    </location>
</feature>
<evidence type="ECO:0000256" key="20">
    <source>
        <dbReference type="PROSITE-ProRule" id="PRU00122"/>
    </source>
</evidence>
<feature type="disulfide bond" evidence="22">
    <location>
        <begin position="2276"/>
        <end position="2285"/>
    </location>
</feature>
<dbReference type="InterPro" id="IPR056863">
    <property type="entry name" value="LMN_ATRN_NET-like_EGF"/>
</dbReference>
<evidence type="ECO:0000256" key="11">
    <source>
        <dbReference type="ARBA" id="ARBA00022869"/>
    </source>
</evidence>
<evidence type="ECO:0000256" key="8">
    <source>
        <dbReference type="ARBA" id="ARBA00022692"/>
    </source>
</evidence>
<evidence type="ECO:0000256" key="17">
    <source>
        <dbReference type="ARBA" id="ARBA00023292"/>
    </source>
</evidence>
<evidence type="ECO:0000256" key="2">
    <source>
        <dbReference type="ARBA" id="ARBA00004236"/>
    </source>
</evidence>
<feature type="disulfide bond" evidence="21">
    <location>
        <begin position="1434"/>
        <end position="1449"/>
    </location>
</feature>
<name>A0ABD3VJG5_SINWO</name>
<dbReference type="PROSITE" id="PS50026">
    <property type="entry name" value="EGF_3"/>
    <property type="match status" value="4"/>
</dbReference>
<dbReference type="SMART" id="SM00192">
    <property type="entry name" value="LDLa"/>
    <property type="match status" value="21"/>
</dbReference>
<keyword evidence="10" id="KW-0677">Repeat</keyword>
<dbReference type="InterPro" id="IPR013098">
    <property type="entry name" value="Ig_I-set"/>
</dbReference>
<feature type="disulfide bond" evidence="21">
    <location>
        <begin position="998"/>
        <end position="1010"/>
    </location>
</feature>
<dbReference type="SMART" id="SM00060">
    <property type="entry name" value="FN3"/>
    <property type="match status" value="1"/>
</dbReference>
<feature type="disulfide bond" evidence="22">
    <location>
        <begin position="2685"/>
        <end position="2694"/>
    </location>
</feature>
<evidence type="ECO:0000259" key="27">
    <source>
        <dbReference type="PROSITE" id="PS50835"/>
    </source>
</evidence>
<feature type="domain" description="Ig-like" evidence="27">
    <location>
        <begin position="3783"/>
        <end position="3865"/>
    </location>
</feature>
<evidence type="ECO:0000313" key="31">
    <source>
        <dbReference type="Proteomes" id="UP001634394"/>
    </source>
</evidence>
<feature type="disulfide bond" evidence="21">
    <location>
        <begin position="471"/>
        <end position="483"/>
    </location>
</feature>
<dbReference type="InterPro" id="IPR001881">
    <property type="entry name" value="EGF-like_Ca-bd_dom"/>
</dbReference>
<feature type="domain" description="Laminin EGF-like" evidence="26">
    <location>
        <begin position="2666"/>
        <end position="2715"/>
    </location>
</feature>
<dbReference type="GO" id="GO:0005604">
    <property type="term" value="C:basement membrane"/>
    <property type="evidence" value="ECO:0007669"/>
    <property type="project" value="UniProtKB-SubCell"/>
</dbReference>
<evidence type="ECO:0000256" key="15">
    <source>
        <dbReference type="ARBA" id="ARBA00023180"/>
    </source>
</evidence>
<feature type="disulfide bond" evidence="21">
    <location>
        <begin position="490"/>
        <end position="505"/>
    </location>
</feature>
<feature type="disulfide bond" evidence="21">
    <location>
        <begin position="1258"/>
        <end position="1273"/>
    </location>
</feature>
<dbReference type="CDD" id="cd00063">
    <property type="entry name" value="FN3"/>
    <property type="match status" value="1"/>
</dbReference>
<feature type="domain" description="EGF-like" evidence="25">
    <location>
        <begin position="4371"/>
        <end position="4408"/>
    </location>
</feature>
<evidence type="ECO:0000256" key="10">
    <source>
        <dbReference type="ARBA" id="ARBA00022737"/>
    </source>
</evidence>
<dbReference type="InterPro" id="IPR003598">
    <property type="entry name" value="Ig_sub2"/>
</dbReference>
<dbReference type="PROSITE" id="PS50835">
    <property type="entry name" value="IG_LIKE"/>
    <property type="match status" value="15"/>
</dbReference>
<keyword evidence="7" id="KW-0272">Extracellular matrix</keyword>
<dbReference type="FunFam" id="2.60.40.10:FF:000005">
    <property type="entry name" value="Neuronal cell adhesion molecule"/>
    <property type="match status" value="2"/>
</dbReference>
<dbReference type="InterPro" id="IPR002172">
    <property type="entry name" value="LDrepeatLR_classA_rpt"/>
</dbReference>
<feature type="disulfide bond" evidence="22">
    <location>
        <begin position="2392"/>
        <end position="2401"/>
    </location>
</feature>
<dbReference type="SMART" id="SM00406">
    <property type="entry name" value="IGv"/>
    <property type="match status" value="5"/>
</dbReference>
<evidence type="ECO:0000256" key="19">
    <source>
        <dbReference type="PROSITE-ProRule" id="PRU00076"/>
    </source>
</evidence>
<feature type="disulfide bond" evidence="21">
    <location>
        <begin position="1070"/>
        <end position="1082"/>
    </location>
</feature>
<dbReference type="SMART" id="SM00409">
    <property type="entry name" value="IG"/>
    <property type="match status" value="15"/>
</dbReference>
<feature type="domain" description="Ig-like" evidence="27">
    <location>
        <begin position="1496"/>
        <end position="1574"/>
    </location>
</feature>
<dbReference type="InterPro" id="IPR013783">
    <property type="entry name" value="Ig-like_fold"/>
</dbReference>
<feature type="disulfide bond" evidence="21">
    <location>
        <begin position="825"/>
        <end position="840"/>
    </location>
</feature>
<feature type="disulfide bond" evidence="21">
    <location>
        <begin position="702"/>
        <end position="720"/>
    </location>
</feature>
<feature type="chain" id="PRO_5044748837" description="Basement membrane-specific heparan sulfate proteoglycan core protein" evidence="23">
    <location>
        <begin position="29"/>
        <end position="4598"/>
    </location>
</feature>
<feature type="disulfide bond" evidence="21">
    <location>
        <begin position="1034"/>
        <end position="1046"/>
    </location>
</feature>
<dbReference type="SMART" id="SM00180">
    <property type="entry name" value="EGF_Lam"/>
    <property type="match status" value="9"/>
</dbReference>
<feature type="disulfide bond" evidence="21">
    <location>
        <begin position="1422"/>
        <end position="1440"/>
    </location>
</feature>
<feature type="disulfide bond" evidence="21">
    <location>
        <begin position="1041"/>
        <end position="1059"/>
    </location>
</feature>
<feature type="disulfide bond" evidence="21">
    <location>
        <begin position="770"/>
        <end position="782"/>
    </location>
</feature>
<evidence type="ECO:0000256" key="6">
    <source>
        <dbReference type="ARBA" id="ARBA00022525"/>
    </source>
</evidence>
<dbReference type="Pfam" id="PF00053">
    <property type="entry name" value="EGF_laminin"/>
    <property type="match status" value="6"/>
</dbReference>
<dbReference type="SMART" id="SM00179">
    <property type="entry name" value="EGF_CA"/>
    <property type="match status" value="3"/>
</dbReference>
<dbReference type="Pfam" id="PF00054">
    <property type="entry name" value="Laminin_G_1"/>
    <property type="match status" value="3"/>
</dbReference>
<keyword evidence="12" id="KW-1133">Transmembrane helix</keyword>
<feature type="disulfide bond" evidence="19">
    <location>
        <begin position="4092"/>
        <end position="4109"/>
    </location>
</feature>
<dbReference type="CDD" id="cd00055">
    <property type="entry name" value="EGF_Lam"/>
    <property type="match status" value="6"/>
</dbReference>
<keyword evidence="8" id="KW-0812">Transmembrane</keyword>
<feature type="disulfide bond" evidence="19">
    <location>
        <begin position="4398"/>
        <end position="4407"/>
    </location>
</feature>
<feature type="domain" description="Laminin IV type A" evidence="29">
    <location>
        <begin position="1633"/>
        <end position="1822"/>
    </location>
</feature>
<dbReference type="Pfam" id="PF00041">
    <property type="entry name" value="fn3"/>
    <property type="match status" value="1"/>
</dbReference>
<dbReference type="GO" id="GO:0042995">
    <property type="term" value="C:cell projection"/>
    <property type="evidence" value="ECO:0007669"/>
    <property type="project" value="UniProtKB-SubCell"/>
</dbReference>
<keyword evidence="9 23" id="KW-0732">Signal</keyword>
<evidence type="ECO:0000256" key="12">
    <source>
        <dbReference type="ARBA" id="ARBA00022989"/>
    </source>
</evidence>
<evidence type="ECO:0000256" key="16">
    <source>
        <dbReference type="ARBA" id="ARBA00023273"/>
    </source>
</evidence>
<dbReference type="CDD" id="cd00110">
    <property type="entry name" value="LamG"/>
    <property type="match status" value="3"/>
</dbReference>
<accession>A0ABD3VJG5</accession>
<dbReference type="InterPro" id="IPR036179">
    <property type="entry name" value="Ig-like_dom_sf"/>
</dbReference>
<keyword evidence="16" id="KW-0966">Cell projection</keyword>
<feature type="disulfide bond" evidence="21">
    <location>
        <begin position="1382"/>
        <end position="1400"/>
    </location>
</feature>
<feature type="disulfide bond" evidence="19">
    <location>
        <begin position="4111"/>
        <end position="4120"/>
    </location>
</feature>
<dbReference type="Gene3D" id="4.10.400.10">
    <property type="entry name" value="Low-density Lipoprotein Receptor"/>
    <property type="match status" value="21"/>
</dbReference>
<comment type="subcellular location">
    <subcellularLocation>
        <location evidence="2">Cell membrane</location>
    </subcellularLocation>
    <subcellularLocation>
        <location evidence="4">Cell projection</location>
    </subcellularLocation>
    <subcellularLocation>
        <location evidence="1">Membrane</location>
        <topology evidence="1">Single-pass membrane protein</topology>
    </subcellularLocation>
    <subcellularLocation>
        <location evidence="3">Secreted</location>
        <location evidence="3">Extracellular space</location>
        <location evidence="3">Extracellular matrix</location>
        <location evidence="3">Basement membrane</location>
    </subcellularLocation>
</comment>
<dbReference type="Pfam" id="PF24973">
    <property type="entry name" value="EGF_LMN_ATRN"/>
    <property type="match status" value="3"/>
</dbReference>
<dbReference type="InterPro" id="IPR003599">
    <property type="entry name" value="Ig_sub"/>
</dbReference>
<dbReference type="Pfam" id="PF07679">
    <property type="entry name" value="I-set"/>
    <property type="match status" value="4"/>
</dbReference>
<keyword evidence="5" id="KW-1003">Cell membrane</keyword>
<dbReference type="InterPro" id="IPR013320">
    <property type="entry name" value="ConA-like_dom_sf"/>
</dbReference>
<feature type="signal peptide" evidence="23">
    <location>
        <begin position="1"/>
        <end position="28"/>
    </location>
</feature>
<dbReference type="InterPro" id="IPR050685">
    <property type="entry name" value="LDLR"/>
</dbReference>
<feature type="disulfide bond" evidence="21">
    <location>
        <begin position="942"/>
        <end position="957"/>
    </location>
</feature>
<feature type="disulfide bond" evidence="21">
    <location>
        <begin position="714"/>
        <end position="729"/>
    </location>
</feature>
<dbReference type="SMART" id="SM00281">
    <property type="entry name" value="LamB"/>
    <property type="match status" value="3"/>
</dbReference>
<dbReference type="Gene3D" id="2.10.25.10">
    <property type="entry name" value="Laminin"/>
    <property type="match status" value="12"/>
</dbReference>
<dbReference type="Pfam" id="PF13927">
    <property type="entry name" value="Ig_3"/>
    <property type="match status" value="10"/>
</dbReference>
<feature type="domain" description="EGF-like" evidence="25">
    <location>
        <begin position="4083"/>
        <end position="4121"/>
    </location>
</feature>
<evidence type="ECO:0008006" key="32">
    <source>
        <dbReference type="Google" id="ProtNLM"/>
    </source>
</evidence>
<dbReference type="FunFam" id="2.10.25.10:FF:000090">
    <property type="entry name" value="laminin subunit alpha"/>
    <property type="match status" value="1"/>
</dbReference>
<feature type="disulfide bond" evidence="21">
    <location>
        <begin position="359"/>
        <end position="377"/>
    </location>
</feature>
<dbReference type="InterPro" id="IPR007110">
    <property type="entry name" value="Ig-like_dom"/>
</dbReference>
<feature type="disulfide bond" evidence="21">
    <location>
        <begin position="1017"/>
        <end position="1032"/>
    </location>
</feature>
<feature type="domain" description="Laminin G" evidence="24">
    <location>
        <begin position="4414"/>
        <end position="4595"/>
    </location>
</feature>
<dbReference type="CDD" id="cd00096">
    <property type="entry name" value="Ig"/>
    <property type="match status" value="2"/>
</dbReference>
<dbReference type="Pfam" id="PF00057">
    <property type="entry name" value="Ldl_recept_a"/>
    <property type="match status" value="21"/>
</dbReference>
<keyword evidence="11" id="KW-0084">Basement membrane</keyword>
<evidence type="ECO:0000259" key="28">
    <source>
        <dbReference type="PROSITE" id="PS50853"/>
    </source>
</evidence>
<feature type="domain" description="Laminin IV type A" evidence="29">
    <location>
        <begin position="2448"/>
        <end position="2631"/>
    </location>
</feature>
<feature type="domain" description="Ig-like" evidence="27">
    <location>
        <begin position="3431"/>
        <end position="3518"/>
    </location>
</feature>
<dbReference type="SUPFAM" id="SSF48726">
    <property type="entry name" value="Immunoglobulin"/>
    <property type="match status" value="15"/>
</dbReference>
<evidence type="ECO:0000256" key="9">
    <source>
        <dbReference type="ARBA" id="ARBA00022729"/>
    </source>
</evidence>
<protein>
    <recommendedName>
        <fullName evidence="32">Basement membrane-specific heparan sulfate proteoglycan core protein</fullName>
    </recommendedName>
</protein>
<evidence type="ECO:0000256" key="14">
    <source>
        <dbReference type="ARBA" id="ARBA00023157"/>
    </source>
</evidence>
<feature type="disulfide bond" evidence="21">
    <location>
        <begin position="813"/>
        <end position="831"/>
    </location>
</feature>
<evidence type="ECO:0000256" key="13">
    <source>
        <dbReference type="ARBA" id="ARBA00023136"/>
    </source>
</evidence>
<dbReference type="FunFam" id="2.60.40.10:FF:000032">
    <property type="entry name" value="palladin isoform X1"/>
    <property type="match status" value="3"/>
</dbReference>
<dbReference type="Pfam" id="PF00052">
    <property type="entry name" value="Laminin_B"/>
    <property type="match status" value="3"/>
</dbReference>
<feature type="domain" description="Laminin IV type A" evidence="29">
    <location>
        <begin position="2044"/>
        <end position="2223"/>
    </location>
</feature>
<evidence type="ECO:0000256" key="7">
    <source>
        <dbReference type="ARBA" id="ARBA00022530"/>
    </source>
</evidence>
<feature type="domain" description="Ig-like" evidence="27">
    <location>
        <begin position="2870"/>
        <end position="2960"/>
    </location>
</feature>
<dbReference type="PROSITE" id="PS51115">
    <property type="entry name" value="LAMININ_IVA"/>
    <property type="match status" value="3"/>
</dbReference>
<evidence type="ECO:0000256" key="5">
    <source>
        <dbReference type="ARBA" id="ARBA00022475"/>
    </source>
</evidence>
<feature type="disulfide bond" evidence="21">
    <location>
        <begin position="352"/>
        <end position="364"/>
    </location>
</feature>
<feature type="disulfide bond" evidence="21">
    <location>
        <begin position="1129"/>
        <end position="1144"/>
    </location>
</feature>
<feature type="disulfide bond" evidence="21">
    <location>
        <begin position="478"/>
        <end position="496"/>
    </location>
</feature>
<feature type="domain" description="EGF-like" evidence="25">
    <location>
        <begin position="4332"/>
        <end position="4369"/>
    </location>
</feature>
<feature type="disulfide bond" evidence="19">
    <location>
        <begin position="4052"/>
        <end position="4069"/>
    </location>
</feature>
<feature type="disulfide bond" evidence="21">
    <location>
        <begin position="432"/>
        <end position="444"/>
    </location>
</feature>
<dbReference type="SMART" id="SM00408">
    <property type="entry name" value="IGc2"/>
    <property type="match status" value="15"/>
</dbReference>
<dbReference type="InterPro" id="IPR000034">
    <property type="entry name" value="Laminin_IV"/>
</dbReference>
<feature type="disulfide bond" evidence="21">
    <location>
        <begin position="411"/>
        <end position="426"/>
    </location>
</feature>
<dbReference type="InterPro" id="IPR003961">
    <property type="entry name" value="FN3_dom"/>
</dbReference>
<dbReference type="SUPFAM" id="SSF57424">
    <property type="entry name" value="LDL receptor-like module"/>
    <property type="match status" value="21"/>
</dbReference>
<feature type="disulfide bond" evidence="21">
    <location>
        <begin position="1117"/>
        <end position="1135"/>
    </location>
</feature>
<keyword evidence="31" id="KW-1185">Reference proteome</keyword>
<keyword evidence="13" id="KW-0472">Membrane</keyword>
<feature type="disulfide bond" evidence="21">
    <location>
        <begin position="789"/>
        <end position="804"/>
    </location>
</feature>
<dbReference type="Gene3D" id="2.60.120.200">
    <property type="match status" value="3"/>
</dbReference>
<dbReference type="SUPFAM" id="SSF49265">
    <property type="entry name" value="Fibronectin type III"/>
    <property type="match status" value="1"/>
</dbReference>
<dbReference type="GO" id="GO:0030154">
    <property type="term" value="P:cell differentiation"/>
    <property type="evidence" value="ECO:0007669"/>
    <property type="project" value="UniProtKB-ARBA"/>
</dbReference>
<feature type="disulfide bond" evidence="21">
    <location>
        <begin position="865"/>
        <end position="880"/>
    </location>
</feature>
<feature type="domain" description="Laminin EGF-like" evidence="26">
    <location>
        <begin position="1856"/>
        <end position="1905"/>
    </location>
</feature>
<feature type="disulfide bond" evidence="21">
    <location>
        <begin position="905"/>
        <end position="920"/>
    </location>
</feature>
<dbReference type="PANTHER" id="PTHR24270">
    <property type="entry name" value="LOW-DENSITY LIPOPROTEIN RECEPTOR-RELATED"/>
    <property type="match status" value="1"/>
</dbReference>
<evidence type="ECO:0000259" key="29">
    <source>
        <dbReference type="PROSITE" id="PS51115"/>
    </source>
</evidence>
<evidence type="ECO:0000256" key="21">
    <source>
        <dbReference type="PROSITE-ProRule" id="PRU00124"/>
    </source>
</evidence>
<feature type="disulfide bond" evidence="21">
    <location>
        <begin position="981"/>
        <end position="996"/>
    </location>
</feature>
<feature type="disulfide bond" evidence="21">
    <location>
        <begin position="1053"/>
        <end position="1068"/>
    </location>
</feature>
<evidence type="ECO:0000256" key="18">
    <source>
        <dbReference type="ARBA" id="ARBA00023319"/>
    </source>
</evidence>
<evidence type="ECO:0000313" key="30">
    <source>
        <dbReference type="EMBL" id="KAL3861183.1"/>
    </source>
</evidence>
<dbReference type="Gene3D" id="2.60.40.10">
    <property type="entry name" value="Immunoglobulins"/>
    <property type="match status" value="16"/>
</dbReference>
<feature type="domain" description="Ig-like" evidence="27">
    <location>
        <begin position="3519"/>
        <end position="3603"/>
    </location>
</feature>
<dbReference type="PROSITE" id="PS50853">
    <property type="entry name" value="FN3"/>
    <property type="match status" value="1"/>
</dbReference>
<feature type="domain" description="Ig-like" evidence="27">
    <location>
        <begin position="2966"/>
        <end position="3051"/>
    </location>
</feature>
<keyword evidence="19" id="KW-0245">EGF-like domain</keyword>
<dbReference type="Proteomes" id="UP001634394">
    <property type="component" value="Unassembled WGS sequence"/>
</dbReference>
<keyword evidence="6" id="KW-0964">Secreted</keyword>
<feature type="disulfide bond" evidence="21">
    <location>
        <begin position="777"/>
        <end position="795"/>
    </location>
</feature>
<feature type="disulfide bond" evidence="21">
    <location>
        <begin position="853"/>
        <end position="871"/>
    </location>
</feature>
<dbReference type="InterPro" id="IPR000742">
    <property type="entry name" value="EGF"/>
</dbReference>
<dbReference type="SMART" id="SM00181">
    <property type="entry name" value="EGF"/>
    <property type="match status" value="13"/>
</dbReference>
<keyword evidence="15" id="KW-0325">Glycoprotein</keyword>
<evidence type="ECO:0000256" key="23">
    <source>
        <dbReference type="SAM" id="SignalP"/>
    </source>
</evidence>
<keyword evidence="17 22" id="KW-0424">Laminin EGF-like domain</keyword>
<evidence type="ECO:0000256" key="3">
    <source>
        <dbReference type="ARBA" id="ARBA00004302"/>
    </source>
</evidence>
<feature type="disulfide bond" evidence="21">
    <location>
        <begin position="1478"/>
        <end position="1493"/>
    </location>
</feature>
<dbReference type="InterPro" id="IPR001791">
    <property type="entry name" value="Laminin_G"/>
</dbReference>
<dbReference type="InterPro" id="IPR023415">
    <property type="entry name" value="LDLR_class-A_CS"/>
</dbReference>
<dbReference type="PROSITE" id="PS50027">
    <property type="entry name" value="EGF_LAM_2"/>
    <property type="match status" value="4"/>
</dbReference>
<feature type="disulfide bond" evidence="19">
    <location>
        <begin position="4359"/>
        <end position="4368"/>
    </location>
</feature>
<feature type="domain" description="Laminin G" evidence="24">
    <location>
        <begin position="4126"/>
        <end position="4336"/>
    </location>
</feature>
<feature type="disulfide bond" evidence="20">
    <location>
        <begin position="4568"/>
        <end position="4595"/>
    </location>
</feature>
<evidence type="ECO:0000256" key="22">
    <source>
        <dbReference type="PROSITE-ProRule" id="PRU00460"/>
    </source>
</evidence>
<feature type="disulfide bond" evidence="21">
    <location>
        <begin position="622"/>
        <end position="634"/>
    </location>
</feature>
<feature type="disulfide bond" evidence="21">
    <location>
        <begin position="1077"/>
        <end position="1095"/>
    </location>
</feature>
<feature type="disulfide bond" evidence="22">
    <location>
        <begin position="1875"/>
        <end position="1884"/>
    </location>
</feature>
<feature type="disulfide bond" evidence="21">
    <location>
        <begin position="1394"/>
        <end position="1409"/>
    </location>
</feature>
<evidence type="ECO:0000259" key="25">
    <source>
        <dbReference type="PROSITE" id="PS50026"/>
    </source>
</evidence>
<feature type="domain" description="Laminin EGF-like" evidence="26">
    <location>
        <begin position="2370"/>
        <end position="2421"/>
    </location>
</feature>
<feature type="domain" description="Ig-like" evidence="27">
    <location>
        <begin position="3057"/>
        <end position="3139"/>
    </location>
</feature>
<evidence type="ECO:0000256" key="1">
    <source>
        <dbReference type="ARBA" id="ARBA00004167"/>
    </source>
</evidence>
<sequence>MAFKMKENSRTLLVLFIIFFGLVICSTAEKDFEFTDSFKDDEDFSKDEGSGSGNESITVPYLDRSDLFRATVNFSELLYTPEIANAGRDFMNILIIREIQAAINKLLLTLPGQIQVRIVELRQGSLIVTFDIQTDGTVTNQQVRQLIEEALANGQIGQFRVSPAGFNFRAIRDDFKCSPFVGRKPELFPGAGENGANLMINNAFPCDGFVRGWTYYRIKPSGVAYAGIFRHVSETEWMLVDKTELPAGGVGVQNVTVVIPILARAGDFIGVFYPNTTRENVVSKVTQQDNVLLPAELYQTYYINMFDADLKKEVPFSVNSFVHSITNAVFGIQAVMDYVNVPVVTPAPPAVCTADQYKCVSGECVDGRYRCDGQHDCYDGSDEENCPTVVCLSDEFQCVNQRECVSLSFRCNGILECEDGSDEAECEPSVSCGPGQFRCFDGTCIDERLRCDSRADCSGGFDEFNCQSIPCEPGQFRCERGQCIMGNQRCNGQIDCPDGTDELDCPSHIVPVTILSFRDGSESTSFSLLWRASQPTGIQIIGYRVQYSEVSVRPDRTPDGNYQVDTTIGPYRVVKLPSGADRFTIVDLKPGRYYEAVVFATDSSNQLSRKSFIFKTADAPVCSVSEFQCKSGTCIDLARKCDGFPDCPDDSDEVAECFNTTKVCSEGQMVCKDRLGSVRCISPQEWNSSICISECRQDEFQCHNGQCISAGQRCDRQSQCTDGSDEINCTCPVNNFQCRQTNILECIDNKLHCDGTPDCTDGSDEEGCSCAQGFFRCNDGNCVPDRLRCDGIPQCEDGSDEIQCACPASDFQCANLQCIDLPMRCDGFPDCVDRSDEIGCQPVVRCRGDQFQCADGNCVEARMKCDGTPQCEDGSDEQNCPNCPPDNFQCETTSKLECVDNSLVCDGFPDCTDKSDEAGCPSCRTDQFTCTNGNCVEGNMRCDGRAQCEDGSDEIGCPFRCAVGEFKCAGVDDCVAESFRCDGTFDCSDRSDEFNCTCRENQFQCGDGICIDGRRRCDGTVDCVDKSDELACPCRSGQFQCQNGDCIPEGFKCNGRAECEDGSDEENCACKETELRCNSGECIDLRRRCDRVPDCRDGSDETNCPSIVRCPEGYYQCGTGHCLSLGRRCDGQSDCPDGSDEIECSTEPPKSVDIEPKQLEISEGEKVMLVCSYSGFPPGARFDWRRVGQSLPVGTTIDRRGNTLIIPEAKAEDSGDYVCTVDNYQASTRVVVTRRIACAAGEFQCKSDRTCIDARRFCNGFKECADGSDEMGCPTLPPKSVDVSPRNLDIREGAQAILVCNYQGFPPGTPFVWSRVGNELPMQSSVDRRGSTLTIPVAKVMDSGDYVCSVDGYQALSRLNVVRIGPEPEQPTGTCGRDEAVCRSGQCIRREYRCDGEKDCLDGSDEMDCFNGTICEPNEFQCPSGQCMMKIWRCDGEKDCTDGFDEQNCRTRGPDEPCDPDEFQCVSGDQCIPLAYQCDKEIDCQDRSDEIGCSAPVIIVPPVAEIEVEIGQTFTIICEAVGVPTPLIVWRLNWGNIRYEDRITTVSEQGRGTLTVRDARYEDAGAYTCEAINNRGSIFAIPDAIVIVRRIKGPCSEPLFNTGATSADQCLRCFCFGHTVKCFSSDLSISRISLVSPLQLVDRNSPQKVEQAFIEFLPSTREYQVQDVFKVLPAADYYWSLPREFLGERLTSYGGELKYTIYFEVDGRPSFIQGQPDVILMGNGITLYYRGRTVPSSGIATSISVPLTPDAWQKYEGPRRGDTPIAQYASREDLMMVLENLESVFIRGIYDNKQTITRIGGVLMTTAVDYPTDLGLAYLVEECTCPTGYTGLSCQDCAPGFNRVQRGEYLGECVSCSCNGHSNDCEAQTGRCRNCLHNTEGDRCERCMEGFYGDPRRGTSNDCQPCPCPLTSSSNQFSRTCSLDADNNVTCTNCPEGYTGRRCERCIDGYVGNPLILGSSCRRVPVEEYCDPRGSLSTRPDPVTRQCTCKANINGPLCDSCKPNSFYLSDQYPDGCINCFCMGVSRTCQSTTWNRATVSAAFTRDDQGITLTDMMGKAVEVQRFTIDRQNLELVFSDFPSLPRDTYFWSLPARFLGDKVSAYGGSLRFELRFRPRNNRSAVDRNEPLVKISGNDITLVHRTRTAIRPNQRTAFNVVFFEQNWYRVDGEVATREHLMMALADLDSILIRASFDREQQDGGLRDVGLDIAEDRVTGQDRAYPVEQCVCEVGYRGLSCEDCDTGYTRSGAGLYLGLCAPCVCNGHSSECDPETGVCRNCQHNTEGDSCEKCSAGYYGDAKRGTRSDCQKCPCPLTEAPNQFSPTCILASDGQTTCTACPAGHTGRRCESCLPGYTGNPLQRGDYCKVDQGSTCDCDRRGTVPNTQCDANTQQCQCKAYAQGRRCERCREGYFYLSEENEQGCLSCYCSGITNQCTSSSYYRDVIRPQFGSDGSHNFVLMNRRMNNIISEGFVVDATRNQITFNKFQGIQNERESLLFQLPAKFRGDKATSYGGYLRFTIEYRADQSQGSLFRDVDVELMSRDQQHRLYFLLNPSLQMNEVQSYEILLREDSFRDLSTNAAPTRETFMTVLSDLAAILIRATYHTRMASVTLRDVSMDIAVASPTTLGTTAMVESCRCPQGYTGLSCEKCAPGYLRVSDSGSSLGRCVRCNCNGHAASCDTETGKCLSCQHNTEGDRCERCVAGFYGDATAGTPNDCRSCPCPLSVPSNQFSRTCFLAEDGIVTCDRCPTGYTGRDCGTCASGYVGNPRELGGACRPQEEDQRPVVNVSPVRVEEPVGSTVIFRCSVTGQGPFNVVWSRLDSRPLPSDRASQSPRYELTLRELKREDNGRYVCTATNAYGVTRGHVDLTVVSGPSPIRVQVDRTRIEVEEGQTARIVCTAVGSLREATYILSWSKQGAAMPSRAIDQNGVLIIPNIQVSDAGNFVCTGSDMFSTGSVTATIIVTVSESAPSIRIEPRYQTVEEGSPVRFECIVTASPRAKVEWHRGDRPLSPEASVTQDGVFQLPRAQSSDEGDYFCKATNKVGTSDMRTILYVTKKETKPDITIIVRQTSVVALIGSTATLECHVEDETGRVTLFWSRTGGLPPGSVQTDGVLTIPDIQPSYAGNYVCTGTTDTGRTGSAVTRLDVEVKPATERPTVRVEPEKITVPMGTTGTLRCIVTGVPTPTVTWLKSRQELSTNHQIDGEILRITQATMEDRGIYVCRAENIAGSDQDWGIVEVERRMRPKIEMYPDGTQTISVGGSALFQCRVMDGDPPPKVTWSRVGGLQLTEHTQVMENGVIMFKGTTQQEQGSYICTATNDIGTTTATATLIVQGPPTILIQPSKTIYAIVGQRVRMECISQGVPTPTVYWISPSAPRRGDIPVPFDEFPREEGTAILDIINVAKEDTGYYTCVAENTGGRTEDRVQLIVEEGQRAEVKIAGPGTLSVVDGGSVELTCTASAILNPLIRWRRREGPLPPGHSLRGGILSIPRLTVEYGGEYICSTSSPEGNYQASVFIIVTVSPRLTVSPSRLVARAGENIILRCSPTGSGPFNIEWSKVNGVLSPRASENEGILEIQQVTAADAGRYRCVATSASGSSEGYAVVEITVPPTVRAAEREYSVQQNAVVELRCDFTGSPEPTVRWDHESGELPPQHRVQDGVLTIYNVQPKDSGRYICTATNAAGTARDYVFVTVSSGPVINGGEARIDTQIVNVGDRVEMECIVAGTPLPTIRWSRDDGPLPASAIRGDGILLIPDVRLEDAGTYTCTAINQAGSVQSKVVLYVRARPLISVPRNSMTAALGDSASIGCEASGYPSPQITWYRKNGQMPADYKIEGGSLKIPHVKTEDAGTYICSAQNQYGQTDASVDLKIGDLIPHFKQNPNSYIAYQPLSDVYLDFDLLLSLKPESTEGMVLYNGQTSSGAGDFVCFGLNEGYPEFRFDVGSGPAIIRGNNKLNMTQWHTVKLTRDRQKGTMVVNDEPAYTGVSPGNFQGLDLLENMYLGSVPDFNIVPRAAGFRTGFVGSVSEVKIKGISLNLGAEALKVVGIEQYDVCQYNPCLNGGICVPRNSKYGYECQCRQGFAGTRCETTGETCYPGACGPSGRCFTLSGTRGFRCVCPVGKTGAGCQVDVNIINPLFNRTSFISYPVVEDALFSLSIYIEFKPHSLEDAILLYDANSRDGTGDFMSLVIKDRYLEFRFDTGYGPAIIRSRKPVRINEWTRVSAFRRNREGSLKVNDEEPVVESLWNLNNNNNLRNDYLDYYRYKSKRFRRGISPGDTVGLNLKLPLYLGGVDQVIRVSSNAGTSQGFIGCVAQLRVNDKTIGLVRDALESANIQDCGESRICERQPCANGSTCEDLPGPDYRCLCPPTLTGVNCNIEINICLTQTPCKNQAPCSITPDGYRCDCPLGFMGKNCEAAVRLGTSIEVEGNGFIEFSKDLLPHTNTQERETISFDIKTTEPNGVIVWQAELSGKQLQGADYFAVGLKDGYLELSYELGSGPALLKSTVRVDDGYLHSIQVSRLGRSGTLVVDNNAPVKGDSQGFLQMLNTKGNIFIGGVALVKEMTGNKFTQNFNGCIENIRIQDKGPMRLPGDAISGYNVRPCVNK</sequence>
<dbReference type="CDD" id="cd00112">
    <property type="entry name" value="LDLa"/>
    <property type="match status" value="21"/>
</dbReference>
<feature type="disulfide bond" evidence="19">
    <location>
        <begin position="4071"/>
        <end position="4080"/>
    </location>
</feature>
<dbReference type="SMART" id="SM00282">
    <property type="entry name" value="LamG"/>
    <property type="match status" value="3"/>
</dbReference>
<dbReference type="InterPro" id="IPR036055">
    <property type="entry name" value="LDL_receptor-like_sf"/>
</dbReference>
<feature type="disulfide bond" evidence="21">
    <location>
        <begin position="1005"/>
        <end position="1023"/>
    </location>
</feature>
<feature type="domain" description="Ig-like" evidence="27">
    <location>
        <begin position="1149"/>
        <end position="1237"/>
    </location>
</feature>
<dbReference type="GO" id="GO:0016192">
    <property type="term" value="P:vesicle-mediated transport"/>
    <property type="evidence" value="ECO:0007669"/>
    <property type="project" value="UniProtKB-ARBA"/>
</dbReference>
<feature type="disulfide bond" evidence="21">
    <location>
        <begin position="753"/>
        <end position="768"/>
    </location>
</feature>
<dbReference type="FunFam" id="2.10.25.10:FF:000294">
    <property type="entry name" value="Delta-like protein"/>
    <property type="match status" value="1"/>
</dbReference>
<dbReference type="FunFam" id="2.10.25.10:FF:000106">
    <property type="entry name" value="Heparan sulfate proteoglycan 2"/>
    <property type="match status" value="3"/>
</dbReference>
<keyword evidence="18" id="KW-0393">Immunoglobulin domain</keyword>
<feature type="domain" description="Fibronectin type-III" evidence="28">
    <location>
        <begin position="511"/>
        <end position="619"/>
    </location>
</feature>
<dbReference type="InterPro" id="IPR002049">
    <property type="entry name" value="LE_dom"/>
</dbReference>
<feature type="disulfide bond" evidence="21">
    <location>
        <begin position="846"/>
        <end position="858"/>
    </location>
</feature>
<feature type="disulfide bond" evidence="21">
    <location>
        <begin position="930"/>
        <end position="948"/>
    </location>
</feature>
<dbReference type="PROSITE" id="PS50068">
    <property type="entry name" value="LDLRA_2"/>
    <property type="match status" value="21"/>
</dbReference>
<feature type="disulfide bond" evidence="21">
    <location>
        <begin position="1110"/>
        <end position="1122"/>
    </location>
</feature>
<comment type="caution">
    <text evidence="19">Lacks conserved residue(s) required for the propagation of feature annotation.</text>
</comment>
<feature type="disulfide bond" evidence="21">
    <location>
        <begin position="1089"/>
        <end position="1104"/>
    </location>
</feature>
<proteinExistence type="predicted"/>
<feature type="domain" description="Ig-like" evidence="27">
    <location>
        <begin position="3693"/>
        <end position="3778"/>
    </location>
</feature>
<feature type="disulfide bond" evidence="21">
    <location>
        <begin position="451"/>
        <end position="466"/>
    </location>
</feature>
<feature type="domain" description="Ig-like" evidence="27">
    <location>
        <begin position="1278"/>
        <end position="1360"/>
    </location>
</feature>
<comment type="caution">
    <text evidence="30">The sequence shown here is derived from an EMBL/GenBank/DDBJ whole genome shotgun (WGS) entry which is preliminary data.</text>
</comment>
<dbReference type="GO" id="GO:0005886">
    <property type="term" value="C:plasma membrane"/>
    <property type="evidence" value="ECO:0007669"/>
    <property type="project" value="UniProtKB-SubCell"/>
</dbReference>
<feature type="domain" description="Ig-like" evidence="27">
    <location>
        <begin position="3152"/>
        <end position="3222"/>
    </location>
</feature>
<feature type="disulfide bond" evidence="21">
    <location>
        <begin position="371"/>
        <end position="386"/>
    </location>
</feature>
<dbReference type="PROSITE" id="PS01186">
    <property type="entry name" value="EGF_2"/>
    <property type="match status" value="2"/>
</dbReference>
<reference evidence="30 31" key="1">
    <citation type="submission" date="2024-11" db="EMBL/GenBank/DDBJ databases">
        <title>Chromosome-level genome assembly of the freshwater bivalve Anodonta woodiana.</title>
        <authorList>
            <person name="Chen X."/>
        </authorList>
    </citation>
    <scope>NUCLEOTIDE SEQUENCE [LARGE SCALE GENOMIC DNA]</scope>
    <source>
        <strain evidence="30">MN2024</strain>
        <tissue evidence="30">Gills</tissue>
    </source>
</reference>
<feature type="disulfide bond" evidence="21">
    <location>
        <begin position="923"/>
        <end position="935"/>
    </location>
</feature>
<dbReference type="PROSITE" id="PS01248">
    <property type="entry name" value="EGF_LAM_1"/>
    <property type="match status" value="5"/>
</dbReference>
<feature type="disulfide bond" evidence="21">
    <location>
        <begin position="1375"/>
        <end position="1387"/>
    </location>
</feature>
<evidence type="ECO:0000256" key="4">
    <source>
        <dbReference type="ARBA" id="ARBA00004316"/>
    </source>
</evidence>
<feature type="disulfide bond" evidence="21">
    <location>
        <begin position="439"/>
        <end position="457"/>
    </location>
</feature>
<feature type="disulfide bond" evidence="21">
    <location>
        <begin position="1415"/>
        <end position="1427"/>
    </location>
</feature>
<feature type="domain" description="EGF-like" evidence="25">
    <location>
        <begin position="4043"/>
        <end position="4081"/>
    </location>
</feature>
<feature type="disulfide bond" evidence="21">
    <location>
        <begin position="806"/>
        <end position="818"/>
    </location>
</feature>
<feature type="disulfide bond" evidence="21">
    <location>
        <begin position="695"/>
        <end position="707"/>
    </location>
</feature>